<evidence type="ECO:0000256" key="4">
    <source>
        <dbReference type="ARBA" id="ARBA00022989"/>
    </source>
</evidence>
<evidence type="ECO:0000256" key="2">
    <source>
        <dbReference type="ARBA" id="ARBA00022475"/>
    </source>
</evidence>
<comment type="caution">
    <text evidence="9">The sequence shown here is derived from an EMBL/GenBank/DDBJ whole genome shotgun (WGS) entry which is preliminary data.</text>
</comment>
<gene>
    <name evidence="9" type="ORF">EXJ73_02785</name>
</gene>
<dbReference type="InterPro" id="IPR003122">
    <property type="entry name" value="Tar_rcpt_lig-bd"/>
</dbReference>
<evidence type="ECO:0000256" key="6">
    <source>
        <dbReference type="ARBA" id="ARBA00023224"/>
    </source>
</evidence>
<dbReference type="EMBL" id="SGUG01000003">
    <property type="protein sequence ID" value="MDG0861400.1"/>
    <property type="molecule type" value="Genomic_DNA"/>
</dbReference>
<sequence>MIDMNQFPIGVRLAAVGVLAGLGMLLIGGSGLLAQSDAREQLRRFVDNDVQALAQLSNARAAVGNLRRYEKDTLINMADAQTVAKYRRDWDEAEAKARAALDKAAALKLSAEIQAPGPSAR</sequence>
<dbReference type="GO" id="GO:0006935">
    <property type="term" value="P:chemotaxis"/>
    <property type="evidence" value="ECO:0007669"/>
    <property type="project" value="InterPro"/>
</dbReference>
<dbReference type="AlphaFoldDB" id="A0A9X4LIC2"/>
<evidence type="ECO:0000313" key="10">
    <source>
        <dbReference type="Proteomes" id="UP001152766"/>
    </source>
</evidence>
<name>A0A9X4LIC2_9BURK</name>
<keyword evidence="3 7" id="KW-0812">Transmembrane</keyword>
<keyword evidence="6" id="KW-0807">Transducer</keyword>
<proteinExistence type="predicted"/>
<dbReference type="Proteomes" id="UP001152766">
    <property type="component" value="Unassembled WGS sequence"/>
</dbReference>
<protein>
    <recommendedName>
        <fullName evidence="8">Chemotaxis methyl-accepting receptor Tar-related ligand-binding domain-containing protein</fullName>
    </recommendedName>
</protein>
<keyword evidence="2" id="KW-1003">Cell membrane</keyword>
<keyword evidence="5 7" id="KW-0472">Membrane</keyword>
<dbReference type="Pfam" id="PF02203">
    <property type="entry name" value="TarH"/>
    <property type="match status" value="1"/>
</dbReference>
<feature type="domain" description="Chemotaxis methyl-accepting receptor Tar-related ligand-binding" evidence="8">
    <location>
        <begin position="5"/>
        <end position="105"/>
    </location>
</feature>
<keyword evidence="4 7" id="KW-1133">Transmembrane helix</keyword>
<dbReference type="RefSeq" id="WP_277583782.1">
    <property type="nucleotide sequence ID" value="NZ_SGUG01000003.1"/>
</dbReference>
<evidence type="ECO:0000256" key="7">
    <source>
        <dbReference type="SAM" id="Phobius"/>
    </source>
</evidence>
<accession>A0A9X4LIC2</accession>
<dbReference type="GO" id="GO:0007165">
    <property type="term" value="P:signal transduction"/>
    <property type="evidence" value="ECO:0007669"/>
    <property type="project" value="UniProtKB-KW"/>
</dbReference>
<comment type="subcellular location">
    <subcellularLocation>
        <location evidence="1">Cell membrane</location>
    </subcellularLocation>
</comment>
<evidence type="ECO:0000259" key="8">
    <source>
        <dbReference type="Pfam" id="PF02203"/>
    </source>
</evidence>
<evidence type="ECO:0000313" key="9">
    <source>
        <dbReference type="EMBL" id="MDG0861400.1"/>
    </source>
</evidence>
<dbReference type="GO" id="GO:0005886">
    <property type="term" value="C:plasma membrane"/>
    <property type="evidence" value="ECO:0007669"/>
    <property type="project" value="UniProtKB-SubCell"/>
</dbReference>
<organism evidence="9 10">
    <name type="scientific">Pelomonas aquatica</name>
    <dbReference type="NCBI Taxonomy" id="431058"/>
    <lineage>
        <taxon>Bacteria</taxon>
        <taxon>Pseudomonadati</taxon>
        <taxon>Pseudomonadota</taxon>
        <taxon>Betaproteobacteria</taxon>
        <taxon>Burkholderiales</taxon>
        <taxon>Sphaerotilaceae</taxon>
        <taxon>Roseateles</taxon>
    </lineage>
</organism>
<reference evidence="9" key="1">
    <citation type="submission" date="2019-02" db="EMBL/GenBank/DDBJ databases">
        <title>Draft genome of the type strain Pelomonas aquatica CCUG 52575T.</title>
        <authorList>
            <person name="Gomila M."/>
            <person name="Lalucat J."/>
        </authorList>
    </citation>
    <scope>NUCLEOTIDE SEQUENCE</scope>
    <source>
        <strain evidence="9">CCUG 52575</strain>
    </source>
</reference>
<evidence type="ECO:0000256" key="5">
    <source>
        <dbReference type="ARBA" id="ARBA00023136"/>
    </source>
</evidence>
<evidence type="ECO:0000256" key="1">
    <source>
        <dbReference type="ARBA" id="ARBA00004236"/>
    </source>
</evidence>
<feature type="transmembrane region" description="Helical" evidence="7">
    <location>
        <begin position="12"/>
        <end position="34"/>
    </location>
</feature>
<evidence type="ECO:0000256" key="3">
    <source>
        <dbReference type="ARBA" id="ARBA00022692"/>
    </source>
</evidence>
<keyword evidence="10" id="KW-1185">Reference proteome</keyword>